<sequence length="157" mass="18584">MRQMSFELPELDRKKTQAAVEAALEKYRIFKYVAFEEREASITASYSDMPRGNTNVTSDQTGNIATYNVDTQAARKTYCERIERAVRRLPRMERFLIEERYMSDDAEYTTDLKMYSFKFQPPISERTYSKIRWKAFYKFALAMDIAVEKEVKNDDTD</sequence>
<reference evidence="1 2" key="1">
    <citation type="submission" date="2022-05" db="EMBL/GenBank/DDBJ databases">
        <title>Genome Sequencing of Bee-Associated Microbes.</title>
        <authorList>
            <person name="Dunlap C."/>
        </authorList>
    </citation>
    <scope>NUCLEOTIDE SEQUENCE [LARGE SCALE GENOMIC DNA]</scope>
    <source>
        <strain evidence="1 2">NRRL B-04010</strain>
    </source>
</reference>
<dbReference type="NCBIfam" id="TIGR01637">
    <property type="entry name" value="phage_arpU"/>
    <property type="match status" value="1"/>
</dbReference>
<protein>
    <submittedName>
        <fullName evidence="1">Transcriptional regulator</fullName>
    </submittedName>
</protein>
<dbReference type="InterPro" id="IPR006524">
    <property type="entry name" value="ArpU-like"/>
</dbReference>
<name>A0ABT4H568_PAEAL</name>
<accession>A0ABT4H568</accession>
<evidence type="ECO:0000313" key="1">
    <source>
        <dbReference type="EMBL" id="MCY9764105.1"/>
    </source>
</evidence>
<proteinExistence type="predicted"/>
<comment type="caution">
    <text evidence="1">The sequence shown here is derived from an EMBL/GenBank/DDBJ whole genome shotgun (WGS) entry which is preliminary data.</text>
</comment>
<evidence type="ECO:0000313" key="2">
    <source>
        <dbReference type="Proteomes" id="UP001527181"/>
    </source>
</evidence>
<gene>
    <name evidence="1" type="ORF">M5X12_26715</name>
</gene>
<keyword evidence="2" id="KW-1185">Reference proteome</keyword>
<dbReference type="Proteomes" id="UP001527181">
    <property type="component" value="Unassembled WGS sequence"/>
</dbReference>
<dbReference type="EMBL" id="JAMDNP010000072">
    <property type="protein sequence ID" value="MCY9764105.1"/>
    <property type="molecule type" value="Genomic_DNA"/>
</dbReference>
<organism evidence="1 2">
    <name type="scientific">Paenibacillus alvei</name>
    <name type="common">Bacillus alvei</name>
    <dbReference type="NCBI Taxonomy" id="44250"/>
    <lineage>
        <taxon>Bacteria</taxon>
        <taxon>Bacillati</taxon>
        <taxon>Bacillota</taxon>
        <taxon>Bacilli</taxon>
        <taxon>Bacillales</taxon>
        <taxon>Paenibacillaceae</taxon>
        <taxon>Paenibacillus</taxon>
    </lineage>
</organism>
<dbReference type="RefSeq" id="WP_268598855.1">
    <property type="nucleotide sequence ID" value="NZ_JAMDNP010000072.1"/>
</dbReference>